<feature type="region of interest" description="Disordered" evidence="1">
    <location>
        <begin position="282"/>
        <end position="311"/>
    </location>
</feature>
<dbReference type="EMBL" id="JAUSRO010000021">
    <property type="protein sequence ID" value="MDP9902714.1"/>
    <property type="molecule type" value="Genomic_DNA"/>
</dbReference>
<dbReference type="Proteomes" id="UP001226867">
    <property type="component" value="Unassembled WGS sequence"/>
</dbReference>
<dbReference type="NCBIfam" id="TIGR03177">
    <property type="entry name" value="pilus_cpaB"/>
    <property type="match status" value="1"/>
</dbReference>
<dbReference type="InterPro" id="IPR017592">
    <property type="entry name" value="Pilus_assmbl_Flp-typ_CpaB"/>
</dbReference>
<dbReference type="Pfam" id="PF16976">
    <property type="entry name" value="RcpC"/>
    <property type="match status" value="1"/>
</dbReference>
<name>A0ABT9SED7_9BURK</name>
<dbReference type="CDD" id="cd11614">
    <property type="entry name" value="SAF_CpaB_FlgA_like"/>
    <property type="match status" value="1"/>
</dbReference>
<dbReference type="InterPro" id="IPR031571">
    <property type="entry name" value="RcpC_dom"/>
</dbReference>
<dbReference type="Pfam" id="PF08666">
    <property type="entry name" value="SAF"/>
    <property type="match status" value="1"/>
</dbReference>
<gene>
    <name evidence="3" type="ORF">J2W36_004992</name>
</gene>
<organism evidence="3 4">
    <name type="scientific">Variovorax ginsengisoli</name>
    <dbReference type="NCBI Taxonomy" id="363844"/>
    <lineage>
        <taxon>Bacteria</taxon>
        <taxon>Pseudomonadati</taxon>
        <taxon>Pseudomonadota</taxon>
        <taxon>Betaproteobacteria</taxon>
        <taxon>Burkholderiales</taxon>
        <taxon>Comamonadaceae</taxon>
        <taxon>Variovorax</taxon>
    </lineage>
</organism>
<feature type="domain" description="SAF" evidence="2">
    <location>
        <begin position="47"/>
        <end position="107"/>
    </location>
</feature>
<keyword evidence="4" id="KW-1185">Reference proteome</keyword>
<protein>
    <submittedName>
        <fullName evidence="3">Pilus assembly protein CpaB</fullName>
    </submittedName>
</protein>
<evidence type="ECO:0000259" key="2">
    <source>
        <dbReference type="SMART" id="SM00858"/>
    </source>
</evidence>
<dbReference type="InterPro" id="IPR013974">
    <property type="entry name" value="SAF"/>
</dbReference>
<reference evidence="3 4" key="1">
    <citation type="submission" date="2023-07" db="EMBL/GenBank/DDBJ databases">
        <title>Sorghum-associated microbial communities from plants grown in Nebraska, USA.</title>
        <authorList>
            <person name="Schachtman D."/>
        </authorList>
    </citation>
    <scope>NUCLEOTIDE SEQUENCE [LARGE SCALE GENOMIC DNA]</scope>
    <source>
        <strain evidence="3 4">DS1607</strain>
    </source>
</reference>
<sequence length="325" mass="34136">MSKIIAAILVLLAILLGVYAWMLGRKPAVAPPAPTAAAAPATPTTTFPVVFIAKPVAAGTPIPADALRIEQLPVNPPDALHDIGTATGRIPVFDMAANSPVLESQLVSGLALRVQDGERAVAIKADEIMGVGNRIRPGDFVDVFFVLKTDNKEIDNSQVRLLLARKRVLAFGNASVDGMPSKDASNNAQQRADVPRTAVLAVPIEEVNSLTLVENSGRLVLALRNPADTSVPDPSLFAELPAALTARPVKAGQALPVLSGIDKAQAGLAVTDFAALGERRSRATNVSAPARTPLPVRTSANTTPRPRSGNEVEVIRGDKRETLSY</sequence>
<proteinExistence type="predicted"/>
<dbReference type="SMART" id="SM00858">
    <property type="entry name" value="SAF"/>
    <property type="match status" value="1"/>
</dbReference>
<evidence type="ECO:0000313" key="3">
    <source>
        <dbReference type="EMBL" id="MDP9902714.1"/>
    </source>
</evidence>
<comment type="caution">
    <text evidence="3">The sequence shown here is derived from an EMBL/GenBank/DDBJ whole genome shotgun (WGS) entry which is preliminary data.</text>
</comment>
<evidence type="ECO:0000313" key="4">
    <source>
        <dbReference type="Proteomes" id="UP001226867"/>
    </source>
</evidence>
<accession>A0ABT9SED7</accession>
<evidence type="ECO:0000256" key="1">
    <source>
        <dbReference type="SAM" id="MobiDB-lite"/>
    </source>
</evidence>